<sequence length="135" mass="15117">MEAGAATPRRRTVAMSDAGSTVDGSRFARRLLDALSEETNRTILSLLDEPASVAEVVERCDIPMSTVYRRLDTLSELDLVTEHVAIDAERGKYRRYERNVRRVSISVGDEGRLRARVERAKGNPGEEVTWEPTGR</sequence>
<evidence type="ECO:0000313" key="3">
    <source>
        <dbReference type="Proteomes" id="UP000011586"/>
    </source>
</evidence>
<dbReference type="Proteomes" id="UP000011586">
    <property type="component" value="Unassembled WGS sequence"/>
</dbReference>
<evidence type="ECO:0000313" key="2">
    <source>
        <dbReference type="EMBL" id="ELZ40131.1"/>
    </source>
</evidence>
<evidence type="ECO:0000259" key="1">
    <source>
        <dbReference type="SMART" id="SM00418"/>
    </source>
</evidence>
<dbReference type="CDD" id="cd00090">
    <property type="entry name" value="HTH_ARSR"/>
    <property type="match status" value="1"/>
</dbReference>
<name>M0DXB1_9EURY</name>
<dbReference type="Pfam" id="PF12840">
    <property type="entry name" value="HTH_20"/>
    <property type="match status" value="1"/>
</dbReference>
<dbReference type="InterPro" id="IPR036390">
    <property type="entry name" value="WH_DNA-bd_sf"/>
</dbReference>
<dbReference type="InterPro" id="IPR011991">
    <property type="entry name" value="ArsR-like_HTH"/>
</dbReference>
<organism evidence="2 3">
    <name type="scientific">Halorubrum californiense DSM 19288</name>
    <dbReference type="NCBI Taxonomy" id="1227465"/>
    <lineage>
        <taxon>Archaea</taxon>
        <taxon>Methanobacteriati</taxon>
        <taxon>Methanobacteriota</taxon>
        <taxon>Stenosarchaea group</taxon>
        <taxon>Halobacteria</taxon>
        <taxon>Halobacteriales</taxon>
        <taxon>Haloferacaceae</taxon>
        <taxon>Halorubrum</taxon>
    </lineage>
</organism>
<comment type="caution">
    <text evidence="2">The sequence shown here is derived from an EMBL/GenBank/DDBJ whole genome shotgun (WGS) entry which is preliminary data.</text>
</comment>
<dbReference type="GO" id="GO:0003700">
    <property type="term" value="F:DNA-binding transcription factor activity"/>
    <property type="evidence" value="ECO:0007669"/>
    <property type="project" value="InterPro"/>
</dbReference>
<gene>
    <name evidence="2" type="ORF">C463_16562</name>
</gene>
<dbReference type="SUPFAM" id="SSF46785">
    <property type="entry name" value="Winged helix' DNA-binding domain"/>
    <property type="match status" value="1"/>
</dbReference>
<dbReference type="PATRIC" id="fig|1227465.4.peg.3211"/>
<keyword evidence="3" id="KW-1185">Reference proteome</keyword>
<feature type="domain" description="HTH arsR-type" evidence="1">
    <location>
        <begin position="30"/>
        <end position="110"/>
    </location>
</feature>
<reference evidence="2 3" key="1">
    <citation type="journal article" date="2014" name="PLoS Genet.">
        <title>Phylogenetically driven sequencing of extremely halophilic archaea reveals strategies for static and dynamic osmo-response.</title>
        <authorList>
            <person name="Becker E.A."/>
            <person name="Seitzer P.M."/>
            <person name="Tritt A."/>
            <person name="Larsen D."/>
            <person name="Krusor M."/>
            <person name="Yao A.I."/>
            <person name="Wu D."/>
            <person name="Madern D."/>
            <person name="Eisen J.A."/>
            <person name="Darling A.E."/>
            <person name="Facciotti M.T."/>
        </authorList>
    </citation>
    <scope>NUCLEOTIDE SEQUENCE [LARGE SCALE GENOMIC DNA]</scope>
    <source>
        <strain evidence="2 3">DSM 19288</strain>
    </source>
</reference>
<protein>
    <recommendedName>
        <fullName evidence="1">HTH arsR-type domain-containing protein</fullName>
    </recommendedName>
</protein>
<dbReference type="STRING" id="1227465.C463_16562"/>
<dbReference type="EMBL" id="AOJK01000073">
    <property type="protein sequence ID" value="ELZ40131.1"/>
    <property type="molecule type" value="Genomic_DNA"/>
</dbReference>
<dbReference type="Gene3D" id="1.10.10.10">
    <property type="entry name" value="Winged helix-like DNA-binding domain superfamily/Winged helix DNA-binding domain"/>
    <property type="match status" value="1"/>
</dbReference>
<dbReference type="SMART" id="SM00418">
    <property type="entry name" value="HTH_ARSR"/>
    <property type="match status" value="1"/>
</dbReference>
<proteinExistence type="predicted"/>
<accession>M0DXB1</accession>
<dbReference type="InterPro" id="IPR036388">
    <property type="entry name" value="WH-like_DNA-bd_sf"/>
</dbReference>
<dbReference type="InterPro" id="IPR001845">
    <property type="entry name" value="HTH_ArsR_DNA-bd_dom"/>
</dbReference>
<dbReference type="AlphaFoldDB" id="M0DXB1"/>